<name>A0A977KVE1_9CYAN</name>
<organism evidence="1">
    <name type="scientific">Woronichinia naegeliana WA131</name>
    <dbReference type="NCBI Taxonomy" id="2824559"/>
    <lineage>
        <taxon>Bacteria</taxon>
        <taxon>Bacillati</taxon>
        <taxon>Cyanobacteriota</taxon>
        <taxon>Cyanophyceae</taxon>
        <taxon>Synechococcales</taxon>
        <taxon>Coelosphaeriaceae</taxon>
        <taxon>Woronichinia</taxon>
    </lineage>
</organism>
<gene>
    <name evidence="1" type="ORF">KA717_34675</name>
</gene>
<accession>A0A977KVE1</accession>
<evidence type="ECO:0000313" key="1">
    <source>
        <dbReference type="EMBL" id="UXE60607.1"/>
    </source>
</evidence>
<protein>
    <submittedName>
        <fullName evidence="1">Uncharacterized protein</fullName>
    </submittedName>
</protein>
<dbReference type="KEGG" id="wna:KA717_34675"/>
<dbReference type="EMBL" id="CP073041">
    <property type="protein sequence ID" value="UXE60607.1"/>
    <property type="molecule type" value="Genomic_DNA"/>
</dbReference>
<sequence length="500" mass="57425">MLANNWFYYNSDRRILLSFISFITIGTFPMKKVLFPLVTALMVGCLPMQSVMAKKPQVTNNYDRDLKICTDSVKNIKINPPDKVYRYEETKVYRYKNDFSFSYPREYHLEKMGTAWNEGRDGLIIYDPYNWKYGQCKKSNNIQDDEPLHMADISIIKAPNLQQYKNSMQSYAYSDFRIEKSNNGYQIAKYISHGMNDLSCVAFEHPRNLYLVAVCGLLSLNARSVDDKPAFDRIVSKFCFRQPNSDTLQDCGIWNNLKRDEVAQRLDELIKNSNLVAQEGLNLCGPAAFFQIWLKRDPEAVRRYVTELYNTGSSHIGNLKITASEKLRSQNFDDVKKAVKEIQATDWMMMTALRSTNYPETYKGTDNTWWQTLLSSTPTGTVVDWLKATGLYTEVQDKTFSIYPVPINLDAYRHATLEDAQALGDPSKQDIILSIKPGILGVDSWGGHFIVLEETPTLVEGDKVKLKYWTWGYSEVQPLTLSKEQFKKAYFGGIVATPKK</sequence>
<reference evidence="1" key="1">
    <citation type="submission" date="2021-04" db="EMBL/GenBank/DDBJ databases">
        <title>Genome sequence of Woronichinia naegeliana from Washington state freshwater lake bloom.</title>
        <authorList>
            <person name="Dreher T.W."/>
        </authorList>
    </citation>
    <scope>NUCLEOTIDE SEQUENCE</scope>
    <source>
        <strain evidence="1">WA131</strain>
    </source>
</reference>
<dbReference type="Proteomes" id="UP001065613">
    <property type="component" value="Chromosome"/>
</dbReference>
<dbReference type="AlphaFoldDB" id="A0A977KVE1"/>
<proteinExistence type="predicted"/>